<keyword evidence="1" id="KW-0812">Transmembrane</keyword>
<dbReference type="EMBL" id="CP066075">
    <property type="protein sequence ID" value="QQC62410.1"/>
    <property type="molecule type" value="Genomic_DNA"/>
</dbReference>
<name>A0A7T4MZI0_9BURK</name>
<dbReference type="Proteomes" id="UP000595610">
    <property type="component" value="Chromosome 1"/>
</dbReference>
<keyword evidence="1" id="KW-1133">Transmembrane helix</keyword>
<feature type="transmembrane region" description="Helical" evidence="1">
    <location>
        <begin position="36"/>
        <end position="52"/>
    </location>
</feature>
<reference evidence="2 3" key="1">
    <citation type="submission" date="2020-12" db="EMBL/GenBank/DDBJ databases">
        <title>FDA dAtabase for Regulatory Grade micrObial Sequences (FDA-ARGOS): Supporting development and validation of Infectious Disease Dx tests.</title>
        <authorList>
            <person name="Nelson B."/>
            <person name="Plummer A."/>
            <person name="Tallon L."/>
            <person name="Sadzewicz L."/>
            <person name="Zhao X."/>
            <person name="Boylan J."/>
            <person name="Ott S."/>
            <person name="Bowen H."/>
            <person name="Vavikolanu K."/>
            <person name="Mehta A."/>
            <person name="Aluvathingal J."/>
            <person name="Nadendla S."/>
            <person name="Myers T."/>
            <person name="Yan Y."/>
            <person name="Sichtig H."/>
        </authorList>
    </citation>
    <scope>NUCLEOTIDE SEQUENCE [LARGE SCALE GENOMIC DNA]</scope>
    <source>
        <strain evidence="2 3">FDAARGOS_1049</strain>
    </source>
</reference>
<proteinExistence type="predicted"/>
<feature type="transmembrane region" description="Helical" evidence="1">
    <location>
        <begin position="324"/>
        <end position="349"/>
    </location>
</feature>
<protein>
    <submittedName>
        <fullName evidence="2">Uncharacterized protein</fullName>
    </submittedName>
</protein>
<dbReference type="RefSeq" id="WP_157004239.1">
    <property type="nucleotide sequence ID" value="NZ_CP066075.1"/>
</dbReference>
<gene>
    <name evidence="2" type="ORF">I6I06_08635</name>
</gene>
<feature type="transmembrane region" description="Helical" evidence="1">
    <location>
        <begin position="84"/>
        <end position="107"/>
    </location>
</feature>
<evidence type="ECO:0000313" key="3">
    <source>
        <dbReference type="Proteomes" id="UP000595610"/>
    </source>
</evidence>
<keyword evidence="3" id="KW-1185">Reference proteome</keyword>
<feature type="transmembrane region" description="Helical" evidence="1">
    <location>
        <begin position="59"/>
        <end position="78"/>
    </location>
</feature>
<organism evidence="2 3">
    <name type="scientific">Paraburkholderia ginsengisoli</name>
    <dbReference type="NCBI Taxonomy" id="311231"/>
    <lineage>
        <taxon>Bacteria</taxon>
        <taxon>Pseudomonadati</taxon>
        <taxon>Pseudomonadota</taxon>
        <taxon>Betaproteobacteria</taxon>
        <taxon>Burkholderiales</taxon>
        <taxon>Burkholderiaceae</taxon>
        <taxon>Paraburkholderia</taxon>
    </lineage>
</organism>
<accession>A0A7T4MZI0</accession>
<dbReference type="InterPro" id="IPR051533">
    <property type="entry name" value="WaaL-like"/>
</dbReference>
<keyword evidence="1" id="KW-0472">Membrane</keyword>
<feature type="transmembrane region" description="Helical" evidence="1">
    <location>
        <begin position="361"/>
        <end position="384"/>
    </location>
</feature>
<feature type="transmembrane region" description="Helical" evidence="1">
    <location>
        <begin position="114"/>
        <end position="134"/>
    </location>
</feature>
<evidence type="ECO:0000256" key="1">
    <source>
        <dbReference type="SAM" id="Phobius"/>
    </source>
</evidence>
<evidence type="ECO:0000313" key="2">
    <source>
        <dbReference type="EMBL" id="QQC62410.1"/>
    </source>
</evidence>
<feature type="transmembrane region" description="Helical" evidence="1">
    <location>
        <begin position="196"/>
        <end position="226"/>
    </location>
</feature>
<sequence>MMGALWVLTFFLGVTSDVMSGAIRYYTSLAGAPQAIYLPKLMMAICIVLIVLKRPRISHLLVLMFFGMQVCVSLFNGVTLNAAIFWAWMMLPMFFTMLAPPEALAILERPGARITVVIIAIVCIAGVLVNYFGYFNPLPWIGANTMVDGTPVHVANSNYVGEAPRLPGFGRDSAATGLMIGLLATWLLPRFRSFSLVSMMLAVAGLSIWATTNKTSLVALVIVLAVDRFCRLDTIRKGVIWAAAATLLVPLAAFAIAAAVNDSMFDGGALSSFQDRFDRTWPLLLQGMLRENLIWFGIGPGGFGAATDYYRNNFGFNIGYADNIALYAIANFGVIGLIIFATLLSRILFSSGSTDRVAWTMMMFLLISGITTDIFESLGCLLFFGLAAKTLWLNVGAQRFYMHPGFVLPVRHRRSTFYDQDTKKMI</sequence>
<feature type="transmembrane region" description="Helical" evidence="1">
    <location>
        <begin position="238"/>
        <end position="260"/>
    </location>
</feature>
<dbReference type="KEGG" id="pgis:I6I06_08635"/>
<dbReference type="PANTHER" id="PTHR37422:SF13">
    <property type="entry name" value="LIPOPOLYSACCHARIDE BIOSYNTHESIS PROTEIN PA4999-RELATED"/>
    <property type="match status" value="1"/>
</dbReference>
<dbReference type="AlphaFoldDB" id="A0A7T4MZI0"/>
<dbReference type="PANTHER" id="PTHR37422">
    <property type="entry name" value="TEICHURONIC ACID BIOSYNTHESIS PROTEIN TUAE"/>
    <property type="match status" value="1"/>
</dbReference>